<gene>
    <name evidence="4" type="ORF">H9L42_14930</name>
</gene>
<keyword evidence="4" id="KW-0032">Aminotransferase</keyword>
<comment type="cofactor">
    <cofactor evidence="1">
        <name>pyridoxal 5'-phosphate</name>
        <dbReference type="ChEBI" id="CHEBI:597326"/>
    </cofactor>
</comment>
<accession>A0A923NM79</accession>
<dbReference type="RefSeq" id="WP_187304212.1">
    <property type="nucleotide sequence ID" value="NZ_JACRYT010000026.1"/>
</dbReference>
<dbReference type="GO" id="GO:0008483">
    <property type="term" value="F:transaminase activity"/>
    <property type="evidence" value="ECO:0007669"/>
    <property type="project" value="UniProtKB-KW"/>
</dbReference>
<dbReference type="AlphaFoldDB" id="A0A923NM79"/>
<keyword evidence="5" id="KW-1185">Reference proteome</keyword>
<reference evidence="4" key="1">
    <citation type="submission" date="2020-08" db="EMBL/GenBank/DDBJ databases">
        <title>Genome public.</title>
        <authorList>
            <person name="Liu C."/>
            <person name="Sun Q."/>
        </authorList>
    </citation>
    <scope>NUCLEOTIDE SEQUENCE</scope>
    <source>
        <strain evidence="4">BX12</strain>
    </source>
</reference>
<protein>
    <submittedName>
        <fullName evidence="4">Aminotransferase class III-fold pyridoxal phosphate-dependent enzyme</fullName>
    </submittedName>
</protein>
<dbReference type="Pfam" id="PF00202">
    <property type="entry name" value="Aminotran_3"/>
    <property type="match status" value="1"/>
</dbReference>
<evidence type="ECO:0000256" key="1">
    <source>
        <dbReference type="ARBA" id="ARBA00001933"/>
    </source>
</evidence>
<evidence type="ECO:0000256" key="3">
    <source>
        <dbReference type="RuleBase" id="RU003560"/>
    </source>
</evidence>
<dbReference type="Gene3D" id="3.40.640.10">
    <property type="entry name" value="Type I PLP-dependent aspartate aminotransferase-like (Major domain)"/>
    <property type="match status" value="1"/>
</dbReference>
<comment type="caution">
    <text evidence="4">The sequence shown here is derived from an EMBL/GenBank/DDBJ whole genome shotgun (WGS) entry which is preliminary data.</text>
</comment>
<evidence type="ECO:0000256" key="2">
    <source>
        <dbReference type="ARBA" id="ARBA00022898"/>
    </source>
</evidence>
<name>A0A923NM79_9FIRM</name>
<proteinExistence type="inferred from homology"/>
<evidence type="ECO:0000313" key="5">
    <source>
        <dbReference type="Proteomes" id="UP000602647"/>
    </source>
</evidence>
<keyword evidence="2 3" id="KW-0663">Pyridoxal phosphate</keyword>
<dbReference type="InterPro" id="IPR015421">
    <property type="entry name" value="PyrdxlP-dep_Trfase_major"/>
</dbReference>
<comment type="similarity">
    <text evidence="3">Belongs to the class-III pyridoxal-phosphate-dependent aminotransferase family.</text>
</comment>
<dbReference type="InterPro" id="IPR015424">
    <property type="entry name" value="PyrdxlP-dep_Trfase"/>
</dbReference>
<organism evidence="4 5">
    <name type="scientific">Zhenpiania hominis</name>
    <dbReference type="NCBI Taxonomy" id="2763644"/>
    <lineage>
        <taxon>Bacteria</taxon>
        <taxon>Bacillati</taxon>
        <taxon>Bacillota</taxon>
        <taxon>Clostridia</taxon>
        <taxon>Peptostreptococcales</taxon>
        <taxon>Anaerovoracaceae</taxon>
        <taxon>Zhenpiania</taxon>
    </lineage>
</organism>
<dbReference type="GO" id="GO:0030170">
    <property type="term" value="F:pyridoxal phosphate binding"/>
    <property type="evidence" value="ECO:0007669"/>
    <property type="project" value="InterPro"/>
</dbReference>
<dbReference type="InterPro" id="IPR015422">
    <property type="entry name" value="PyrdxlP-dep_Trfase_small"/>
</dbReference>
<sequence length="467" mass="52368">MITDKLSPYRLVTKEELDKLRARENETFMKRTPKSKALFDKAHENLLDGVPMPWMADWGTEHPIFLEKAKDARCYDVDGNEYIDFCLGDTGAMFGHSPDATAKTIAERAYMGITTMMPTEDSLEIGKDLSKRFGLPYWQVAMTATEANRYVIRNARTLTGRPKILVMQECYHGSLDETLPHIGEDGKLCLRSKYDSNPGLPKDQLTRVVEFNDVEALERELAYEDCAAVLLEPVMTNCGMVLPAEGYLEAVRELCTKYGSYMIIDETHTLSNGYGGYTRAHGLKPDFVTLGKSIAGGVPIAVYGFTKEVADKIDTMYGNGGVSDPMGIGGTLAANQFAIACMRTQLEKVATEEAFEKMFRGLNRLADGLEAVLKKYNVPWSLTRSGARCEMQFMPTSPVNGTDAKNNFDWELMYYTHIYLHNRGIIITPFHNMMLVSPVTSDEDIDKLIQGWDDCIKELSEVGTYNR</sequence>
<dbReference type="PANTHER" id="PTHR43713:SF3">
    <property type="entry name" value="GLUTAMATE-1-SEMIALDEHYDE 2,1-AMINOMUTASE 1, CHLOROPLASTIC-RELATED"/>
    <property type="match status" value="1"/>
</dbReference>
<keyword evidence="4" id="KW-0808">Transferase</keyword>
<dbReference type="InterPro" id="IPR005814">
    <property type="entry name" value="Aminotrans_3"/>
</dbReference>
<dbReference type="SUPFAM" id="SSF53383">
    <property type="entry name" value="PLP-dependent transferases"/>
    <property type="match status" value="1"/>
</dbReference>
<dbReference type="NCBIfam" id="NF005453">
    <property type="entry name" value="PRK07046.1"/>
    <property type="match status" value="1"/>
</dbReference>
<evidence type="ECO:0000313" key="4">
    <source>
        <dbReference type="EMBL" id="MBC6681114.1"/>
    </source>
</evidence>
<dbReference type="Gene3D" id="3.90.1150.10">
    <property type="entry name" value="Aspartate Aminotransferase, domain 1"/>
    <property type="match status" value="1"/>
</dbReference>
<dbReference type="PANTHER" id="PTHR43713">
    <property type="entry name" value="GLUTAMATE-1-SEMIALDEHYDE 2,1-AMINOMUTASE"/>
    <property type="match status" value="1"/>
</dbReference>
<dbReference type="Proteomes" id="UP000602647">
    <property type="component" value="Unassembled WGS sequence"/>
</dbReference>
<dbReference type="EMBL" id="JACRYT010000026">
    <property type="protein sequence ID" value="MBC6681114.1"/>
    <property type="molecule type" value="Genomic_DNA"/>
</dbReference>